<dbReference type="Pfam" id="PF00196">
    <property type="entry name" value="GerE"/>
    <property type="match status" value="1"/>
</dbReference>
<dbReference type="EMBL" id="CP133586">
    <property type="protein sequence ID" value="WMT14057.1"/>
    <property type="molecule type" value="Genomic_DNA"/>
</dbReference>
<dbReference type="InterPro" id="IPR000792">
    <property type="entry name" value="Tscrpt_reg_LuxR_C"/>
</dbReference>
<dbReference type="Proteomes" id="UP001235341">
    <property type="component" value="Chromosome"/>
</dbReference>
<dbReference type="SMART" id="SM00421">
    <property type="entry name" value="HTH_LUXR"/>
    <property type="match status" value="1"/>
</dbReference>
<keyword evidence="4" id="KW-0804">Transcription</keyword>
<feature type="domain" description="HTH luxR-type" evidence="6">
    <location>
        <begin position="144"/>
        <end position="209"/>
    </location>
</feature>
<dbReference type="SUPFAM" id="SSF52172">
    <property type="entry name" value="CheY-like"/>
    <property type="match status" value="1"/>
</dbReference>
<dbReference type="RefSeq" id="WP_261144547.1">
    <property type="nucleotide sequence ID" value="NZ_CAMISF010000003.1"/>
</dbReference>
<dbReference type="PANTHER" id="PTHR44688:SF16">
    <property type="entry name" value="DNA-BINDING TRANSCRIPTIONAL ACTIVATOR DEVR_DOSR"/>
    <property type="match status" value="1"/>
</dbReference>
<proteinExistence type="predicted"/>
<name>A0ABY9PMC9_SERFO</name>
<reference evidence="8 9" key="1">
    <citation type="submission" date="2023-08" db="EMBL/GenBank/DDBJ databases">
        <title>Complete Genome and Methylome dissection of Serratia fonticola NEB369.</title>
        <authorList>
            <person name="Fomenkov A."/>
            <person name="Roberts R.D."/>
        </authorList>
    </citation>
    <scope>NUCLEOTIDE SEQUENCE [LARGE SCALE GENOMIC DNA]</scope>
    <source>
        <strain evidence="8 9">NEB369</strain>
    </source>
</reference>
<keyword evidence="2" id="KW-0238">DNA-binding</keyword>
<dbReference type="InterPro" id="IPR016032">
    <property type="entry name" value="Sig_transdc_resp-reg_C-effctor"/>
</dbReference>
<dbReference type="SUPFAM" id="SSF46894">
    <property type="entry name" value="C-terminal effector domain of the bipartite response regulators"/>
    <property type="match status" value="1"/>
</dbReference>
<accession>A0ABY9PMC9</accession>
<evidence type="ECO:0000259" key="7">
    <source>
        <dbReference type="PROSITE" id="PS50110"/>
    </source>
</evidence>
<gene>
    <name evidence="8" type="ORF">RFB13_23115</name>
</gene>
<protein>
    <submittedName>
        <fullName evidence="8">LuxR C-terminal-related transcriptional regulator</fullName>
    </submittedName>
</protein>
<keyword evidence="9" id="KW-1185">Reference proteome</keyword>
<evidence type="ECO:0000256" key="3">
    <source>
        <dbReference type="ARBA" id="ARBA00023159"/>
    </source>
</evidence>
<keyword evidence="1" id="KW-0805">Transcription regulation</keyword>
<evidence type="ECO:0000313" key="9">
    <source>
        <dbReference type="Proteomes" id="UP001235341"/>
    </source>
</evidence>
<keyword evidence="3" id="KW-0010">Activator</keyword>
<evidence type="ECO:0000256" key="5">
    <source>
        <dbReference type="PROSITE-ProRule" id="PRU00169"/>
    </source>
</evidence>
<dbReference type="Gene3D" id="3.40.50.2300">
    <property type="match status" value="1"/>
</dbReference>
<dbReference type="PROSITE" id="PS50110">
    <property type="entry name" value="RESPONSE_REGULATORY"/>
    <property type="match status" value="1"/>
</dbReference>
<dbReference type="InterPro" id="IPR011006">
    <property type="entry name" value="CheY-like_superfamily"/>
</dbReference>
<sequence>MMSDKRYICAVRDVIPAYRRGLMDALKVASYEVAEPEDVLHWLEQFRAAQGVSDCCFTILHSIREDEDFVTLRRIQEFDPKVRTIALLLENSGDLYARALNAGASGAVSYGANPTEIIKTLTAALEGAVRLPHAIVDEFLSHFTDKSPVVLDNQSLITLNKLAAGHSIAEISREENASERTMHRRMKALYRRLGVENRNEAIITAVKHGFIKQM</sequence>
<evidence type="ECO:0000256" key="2">
    <source>
        <dbReference type="ARBA" id="ARBA00023125"/>
    </source>
</evidence>
<comment type="caution">
    <text evidence="5">Lacks conserved residue(s) required for the propagation of feature annotation.</text>
</comment>
<dbReference type="PANTHER" id="PTHR44688">
    <property type="entry name" value="DNA-BINDING TRANSCRIPTIONAL ACTIVATOR DEVR_DOSR"/>
    <property type="match status" value="1"/>
</dbReference>
<evidence type="ECO:0000256" key="4">
    <source>
        <dbReference type="ARBA" id="ARBA00023163"/>
    </source>
</evidence>
<evidence type="ECO:0000259" key="6">
    <source>
        <dbReference type="PROSITE" id="PS50043"/>
    </source>
</evidence>
<feature type="domain" description="Response regulatory" evidence="7">
    <location>
        <begin position="8"/>
        <end position="125"/>
    </location>
</feature>
<evidence type="ECO:0000256" key="1">
    <source>
        <dbReference type="ARBA" id="ARBA00023015"/>
    </source>
</evidence>
<dbReference type="PROSITE" id="PS50043">
    <property type="entry name" value="HTH_LUXR_2"/>
    <property type="match status" value="1"/>
</dbReference>
<organism evidence="8 9">
    <name type="scientific">Serratia fonticola</name>
    <dbReference type="NCBI Taxonomy" id="47917"/>
    <lineage>
        <taxon>Bacteria</taxon>
        <taxon>Pseudomonadati</taxon>
        <taxon>Pseudomonadota</taxon>
        <taxon>Gammaproteobacteria</taxon>
        <taxon>Enterobacterales</taxon>
        <taxon>Yersiniaceae</taxon>
        <taxon>Serratia</taxon>
    </lineage>
</organism>
<evidence type="ECO:0000313" key="8">
    <source>
        <dbReference type="EMBL" id="WMT14057.1"/>
    </source>
</evidence>
<dbReference type="InterPro" id="IPR001789">
    <property type="entry name" value="Sig_transdc_resp-reg_receiver"/>
</dbReference>